<evidence type="ECO:0000313" key="4">
    <source>
        <dbReference type="EMBL" id="CAK7893006.1"/>
    </source>
</evidence>
<keyword evidence="2" id="KW-0067">ATP-binding</keyword>
<evidence type="ECO:0000313" key="5">
    <source>
        <dbReference type="Proteomes" id="UP001497600"/>
    </source>
</evidence>
<evidence type="ECO:0000259" key="3">
    <source>
        <dbReference type="Pfam" id="PF00501"/>
    </source>
</evidence>
<keyword evidence="5" id="KW-1185">Reference proteome</keyword>
<dbReference type="PANTHER" id="PTHR43272">
    <property type="entry name" value="LONG-CHAIN-FATTY-ACID--COA LIGASE"/>
    <property type="match status" value="1"/>
</dbReference>
<accession>A0ABP0E5S3</accession>
<proteinExistence type="predicted"/>
<dbReference type="SUPFAM" id="SSF56801">
    <property type="entry name" value="Acetyl-CoA synthetase-like"/>
    <property type="match status" value="1"/>
</dbReference>
<feature type="domain" description="AMP-dependent synthetase/ligase" evidence="3">
    <location>
        <begin position="171"/>
        <end position="561"/>
    </location>
</feature>
<organism evidence="4 5">
    <name type="scientific">[Candida] anglica</name>
    <dbReference type="NCBI Taxonomy" id="148631"/>
    <lineage>
        <taxon>Eukaryota</taxon>
        <taxon>Fungi</taxon>
        <taxon>Dikarya</taxon>
        <taxon>Ascomycota</taxon>
        <taxon>Saccharomycotina</taxon>
        <taxon>Pichiomycetes</taxon>
        <taxon>Debaryomycetaceae</taxon>
        <taxon>Kurtzmaniella</taxon>
    </lineage>
</organism>
<dbReference type="Pfam" id="PF00501">
    <property type="entry name" value="AMP-binding"/>
    <property type="match status" value="1"/>
</dbReference>
<sequence length="755" mass="84573">MKNVYSPDSPYVFQSNTNESLDELIEQYLPLQGAGSDLVKRSVPIPGTATDGFSEIYRNAAFPNSVKRGIHPDLDTYGKFFAQSVRSKGDQPCFAYREYDYVQKKSANSYTEISYREVNERKKRFGSGLLYLLQNSSYKQPEKYESHALIDSHVSNYGKFNKDKMSFILTVFAPNRYEWILTDLMCSDFSITNSSLYDTLGPDVSKYILELTESPVIVLAKHNIQTVLNLKKRYPKELGNLIMLISMDPLDLEGDNQSRSFEDISNVQYARELGCTLIDLERVEKIGQVFPHIELPSTPESTYTISFTSGTTGSRPKGVVLSHTAAGAGITFVLAQMPNIPGGRAFAFLPLAHIFERQNTAFVLSYGGCVGFPQLEGSPLTLVEDLQLFKPNHMSNVPRVLTKFEAAIKAATVDHPTSSFTRGLFERVLGTKMELQSQKDGEPGKHLVIDNLLLKKIRAKFGYDNMLFSVTGSAPISVSTVTFLKAALNIGIAQGYGLTESFAGMALTEPYDISPGSCGSTGVCTEMKIRELPAMGYHLNDAEGPRGELLLRGFQNFSHYYKNPEETEKAIDKDGWFYTGDVARIDSRGRIYIIDRVKNFFKLSQGEYVTPEKVENAYLSSNSILQQLFVHGTSLEHYLVGIVGVDLELTRNFLAERCHVPKSHLASEREVIDQINKKENKAILLEYLNANVSKSTKLQGFEKIHNIYSEIEPLRLDRDVVTPTMKLKRPIASKFFDKSIKEMYAEGSLLNGTKL</sequence>
<dbReference type="GO" id="GO:0016874">
    <property type="term" value="F:ligase activity"/>
    <property type="evidence" value="ECO:0007669"/>
    <property type="project" value="UniProtKB-KW"/>
</dbReference>
<evidence type="ECO:0000256" key="1">
    <source>
        <dbReference type="ARBA" id="ARBA00022741"/>
    </source>
</evidence>
<evidence type="ECO:0000256" key="2">
    <source>
        <dbReference type="ARBA" id="ARBA00022840"/>
    </source>
</evidence>
<dbReference type="PANTHER" id="PTHR43272:SF33">
    <property type="entry name" value="AMP-BINDING DOMAIN-CONTAINING PROTEIN-RELATED"/>
    <property type="match status" value="1"/>
</dbReference>
<protein>
    <submittedName>
        <fullName evidence="4">Long-chain-fatty-acid--CoA ligase 2</fullName>
    </submittedName>
</protein>
<name>A0ABP0E5S3_9ASCO</name>
<dbReference type="InterPro" id="IPR042099">
    <property type="entry name" value="ANL_N_sf"/>
</dbReference>
<reference evidence="4 5" key="1">
    <citation type="submission" date="2024-01" db="EMBL/GenBank/DDBJ databases">
        <authorList>
            <consortium name="Genoscope - CEA"/>
            <person name="William W."/>
        </authorList>
    </citation>
    <scope>NUCLEOTIDE SEQUENCE [LARGE SCALE GENOMIC DNA]</scope>
    <source>
        <strain evidence="4 5">29B2s-10</strain>
    </source>
</reference>
<dbReference type="Gene3D" id="3.40.50.12780">
    <property type="entry name" value="N-terminal domain of ligase-like"/>
    <property type="match status" value="1"/>
</dbReference>
<keyword evidence="1" id="KW-0547">Nucleotide-binding</keyword>
<keyword evidence="4" id="KW-0436">Ligase</keyword>
<dbReference type="InterPro" id="IPR000873">
    <property type="entry name" value="AMP-dep_synth/lig_dom"/>
</dbReference>
<dbReference type="Proteomes" id="UP001497600">
    <property type="component" value="Chromosome A"/>
</dbReference>
<dbReference type="EMBL" id="OZ004253">
    <property type="protein sequence ID" value="CAK7893006.1"/>
    <property type="molecule type" value="Genomic_DNA"/>
</dbReference>
<gene>
    <name evidence="4" type="primary">FAA2</name>
    <name evidence="4" type="ORF">CAAN4_A05402</name>
</gene>